<dbReference type="PANTHER" id="PTHR48090">
    <property type="entry name" value="UNDECAPRENYL-PHOSPHATE 4-DEOXY-4-FORMAMIDO-L-ARABINOSE TRANSFERASE-RELATED"/>
    <property type="match status" value="1"/>
</dbReference>
<organism evidence="3 4">
    <name type="scientific">Pseudofulvibacter geojedonensis</name>
    <dbReference type="NCBI Taxonomy" id="1123758"/>
    <lineage>
        <taxon>Bacteria</taxon>
        <taxon>Pseudomonadati</taxon>
        <taxon>Bacteroidota</taxon>
        <taxon>Flavobacteriia</taxon>
        <taxon>Flavobacteriales</taxon>
        <taxon>Flavobacteriaceae</taxon>
        <taxon>Pseudofulvibacter</taxon>
    </lineage>
</organism>
<evidence type="ECO:0000259" key="2">
    <source>
        <dbReference type="Pfam" id="PF00535"/>
    </source>
</evidence>
<keyword evidence="1" id="KW-0472">Membrane</keyword>
<dbReference type="InterPro" id="IPR001173">
    <property type="entry name" value="Glyco_trans_2-like"/>
</dbReference>
<keyword evidence="1" id="KW-1133">Transmembrane helix</keyword>
<name>A0ABW3I6P5_9FLAO</name>
<feature type="domain" description="Glycosyltransferase 2-like" evidence="2">
    <location>
        <begin position="7"/>
        <end position="172"/>
    </location>
</feature>
<dbReference type="EMBL" id="JBHTJM010000010">
    <property type="protein sequence ID" value="MFD0965059.1"/>
    <property type="molecule type" value="Genomic_DNA"/>
</dbReference>
<dbReference type="SUPFAM" id="SSF53448">
    <property type="entry name" value="Nucleotide-diphospho-sugar transferases"/>
    <property type="match status" value="1"/>
</dbReference>
<keyword evidence="1" id="KW-0812">Transmembrane</keyword>
<dbReference type="InterPro" id="IPR050256">
    <property type="entry name" value="Glycosyltransferase_2"/>
</dbReference>
<evidence type="ECO:0000256" key="1">
    <source>
        <dbReference type="SAM" id="Phobius"/>
    </source>
</evidence>
<dbReference type="Pfam" id="PF00535">
    <property type="entry name" value="Glycos_transf_2"/>
    <property type="match status" value="1"/>
</dbReference>
<sequence>MSYSVLIVIPCYNEAETIASTLFELKEVLNNTSELKYEILVVNDCSTDNSLDIIKQAKVNYIDLPINLGIGGTVQTGYLYAQKNNFDIAVQFDGDGQHDPVYISKIVQPIIERKANVVIGSRFLNKEGFQSSFLRRLGIRYFSLLNNILVKTKILDTTSGFRALDSKAIEEVCKYYPENYPEPEVIVLFVNNKFKLLEVPVLMRARTGGVSSISGLKALFYMFKVSIGSLFLYIRLKIGQKNDNSF</sequence>
<dbReference type="PANTHER" id="PTHR48090:SF7">
    <property type="entry name" value="RFBJ PROTEIN"/>
    <property type="match status" value="1"/>
</dbReference>
<evidence type="ECO:0000313" key="4">
    <source>
        <dbReference type="Proteomes" id="UP001596997"/>
    </source>
</evidence>
<accession>A0ABW3I6P5</accession>
<dbReference type="InterPro" id="IPR029044">
    <property type="entry name" value="Nucleotide-diphossugar_trans"/>
</dbReference>
<comment type="caution">
    <text evidence="3">The sequence shown here is derived from an EMBL/GenBank/DDBJ whole genome shotgun (WGS) entry which is preliminary data.</text>
</comment>
<evidence type="ECO:0000313" key="3">
    <source>
        <dbReference type="EMBL" id="MFD0965059.1"/>
    </source>
</evidence>
<proteinExistence type="predicted"/>
<reference evidence="4" key="1">
    <citation type="journal article" date="2019" name="Int. J. Syst. Evol. Microbiol.">
        <title>The Global Catalogue of Microorganisms (GCM) 10K type strain sequencing project: providing services to taxonomists for standard genome sequencing and annotation.</title>
        <authorList>
            <consortium name="The Broad Institute Genomics Platform"/>
            <consortium name="The Broad Institute Genome Sequencing Center for Infectious Disease"/>
            <person name="Wu L."/>
            <person name="Ma J."/>
        </authorList>
    </citation>
    <scope>NUCLEOTIDE SEQUENCE [LARGE SCALE GENOMIC DNA]</scope>
    <source>
        <strain evidence="4">CCUG 62114</strain>
    </source>
</reference>
<dbReference type="RefSeq" id="WP_377716834.1">
    <property type="nucleotide sequence ID" value="NZ_JBHTJM010000010.1"/>
</dbReference>
<dbReference type="CDD" id="cd04179">
    <property type="entry name" value="DPM_DPG-synthase_like"/>
    <property type="match status" value="1"/>
</dbReference>
<dbReference type="Gene3D" id="3.90.550.10">
    <property type="entry name" value="Spore Coat Polysaccharide Biosynthesis Protein SpsA, Chain A"/>
    <property type="match status" value="1"/>
</dbReference>
<dbReference type="Proteomes" id="UP001596997">
    <property type="component" value="Unassembled WGS sequence"/>
</dbReference>
<keyword evidence="4" id="KW-1185">Reference proteome</keyword>
<protein>
    <submittedName>
        <fullName evidence="3">Glycosyltransferase family 2 protein</fullName>
    </submittedName>
</protein>
<feature type="transmembrane region" description="Helical" evidence="1">
    <location>
        <begin position="218"/>
        <end position="236"/>
    </location>
</feature>
<gene>
    <name evidence="3" type="ORF">ACFQ1O_13665</name>
</gene>